<dbReference type="EMBL" id="PSYR01000002">
    <property type="protein sequence ID" value="RCN57261.1"/>
    <property type="molecule type" value="Genomic_DNA"/>
</dbReference>
<dbReference type="Pfam" id="PF01841">
    <property type="entry name" value="Transglut_core"/>
    <property type="match status" value="1"/>
</dbReference>
<comment type="caution">
    <text evidence="2">The sequence shown here is derived from an EMBL/GenBank/DDBJ whole genome shotgun (WGS) entry which is preliminary data.</text>
</comment>
<organism evidence="2 3">
    <name type="scientific">Acidiferrobacter thiooxydans</name>
    <dbReference type="NCBI Taxonomy" id="163359"/>
    <lineage>
        <taxon>Bacteria</taxon>
        <taxon>Pseudomonadati</taxon>
        <taxon>Pseudomonadota</taxon>
        <taxon>Gammaproteobacteria</taxon>
        <taxon>Acidiferrobacterales</taxon>
        <taxon>Acidiferrobacteraceae</taxon>
        <taxon>Acidiferrobacter</taxon>
    </lineage>
</organism>
<dbReference type="Proteomes" id="UP000253250">
    <property type="component" value="Unassembled WGS sequence"/>
</dbReference>
<dbReference type="PANTHER" id="PTHR33490:SF3">
    <property type="entry name" value="CONSERVED INTEGRAL MEMBRANE PROTEIN"/>
    <property type="match status" value="1"/>
</dbReference>
<protein>
    <submittedName>
        <fullName evidence="2">Transglutaminase family protein</fullName>
    </submittedName>
</protein>
<dbReference type="PANTHER" id="PTHR33490">
    <property type="entry name" value="BLR5614 PROTEIN-RELATED"/>
    <property type="match status" value="1"/>
</dbReference>
<feature type="domain" description="Transglutaminase-like" evidence="1">
    <location>
        <begin position="29"/>
        <end position="132"/>
    </location>
</feature>
<dbReference type="AlphaFoldDB" id="A0A1C2FZS1"/>
<sequence>MDTHEPHNAFLRMDAVVDGDNPRVRWVAEQLTRDDPVATAERCFTFVRDEIQHSVDFAREGIPISASAVLDTGSALCFGKSHLLVALWRACGLPSGFCYQRLRLDGADFDRHATHGLAAVWLPRFGWYRCDARGNTKPGVECLFTPGTESLAFTPVHEGERDYPDVWAQPWPQVLGDLLGLTKLSQYLARPIDAAPPTADHLRERTRAA</sequence>
<evidence type="ECO:0000313" key="3">
    <source>
        <dbReference type="Proteomes" id="UP000253250"/>
    </source>
</evidence>
<dbReference type="SUPFAM" id="SSF54001">
    <property type="entry name" value="Cysteine proteinases"/>
    <property type="match status" value="1"/>
</dbReference>
<name>A0A1C2FZS1_9GAMM</name>
<dbReference type="InterPro" id="IPR002931">
    <property type="entry name" value="Transglutaminase-like"/>
</dbReference>
<evidence type="ECO:0000313" key="2">
    <source>
        <dbReference type="EMBL" id="RCN57261.1"/>
    </source>
</evidence>
<reference evidence="2 3" key="1">
    <citation type="submission" date="2018-02" db="EMBL/GenBank/DDBJ databases">
        <title>Insights into the biology of acidophilic members of the Acidiferrobacteraceae family derived from comparative genomic analyses.</title>
        <authorList>
            <person name="Issotta F."/>
            <person name="Thyssen C."/>
            <person name="Mena C."/>
            <person name="Moya A."/>
            <person name="Bellenberg S."/>
            <person name="Sproer C."/>
            <person name="Covarrubias P.C."/>
            <person name="Sand W."/>
            <person name="Quatrini R."/>
            <person name="Vera M."/>
        </authorList>
    </citation>
    <scope>NUCLEOTIDE SEQUENCE [LARGE SCALE GENOMIC DNA]</scope>
    <source>
        <strain evidence="3">m-1</strain>
    </source>
</reference>
<accession>A0A1C2FZS1</accession>
<dbReference type="RefSeq" id="WP_065971412.1">
    <property type="nucleotide sequence ID" value="NZ_PSYR01000002.1"/>
</dbReference>
<dbReference type="InterPro" id="IPR038765">
    <property type="entry name" value="Papain-like_cys_pep_sf"/>
</dbReference>
<keyword evidence="3" id="KW-1185">Reference proteome</keyword>
<dbReference type="OrthoDB" id="4697328at2"/>
<dbReference type="Gene3D" id="3.10.620.30">
    <property type="match status" value="1"/>
</dbReference>
<evidence type="ECO:0000259" key="1">
    <source>
        <dbReference type="Pfam" id="PF01841"/>
    </source>
</evidence>
<proteinExistence type="predicted"/>
<gene>
    <name evidence="2" type="ORF">C4900_14720</name>
</gene>